<proteinExistence type="predicted"/>
<dbReference type="VEuPathDB" id="FungiDB:Z518_08571"/>
<evidence type="ECO:0000313" key="1">
    <source>
        <dbReference type="EMBL" id="KIX02629.1"/>
    </source>
</evidence>
<organism evidence="1 2">
    <name type="scientific">Rhinocladiella mackenziei CBS 650.93</name>
    <dbReference type="NCBI Taxonomy" id="1442369"/>
    <lineage>
        <taxon>Eukaryota</taxon>
        <taxon>Fungi</taxon>
        <taxon>Dikarya</taxon>
        <taxon>Ascomycota</taxon>
        <taxon>Pezizomycotina</taxon>
        <taxon>Eurotiomycetes</taxon>
        <taxon>Chaetothyriomycetidae</taxon>
        <taxon>Chaetothyriales</taxon>
        <taxon>Herpotrichiellaceae</taxon>
        <taxon>Rhinocladiella</taxon>
    </lineage>
</organism>
<accession>A0A0D2I9R4</accession>
<dbReference type="Proteomes" id="UP000053617">
    <property type="component" value="Unassembled WGS sequence"/>
</dbReference>
<keyword evidence="2" id="KW-1185">Reference proteome</keyword>
<dbReference type="RefSeq" id="XP_013269765.1">
    <property type="nucleotide sequence ID" value="XM_013414311.1"/>
</dbReference>
<dbReference type="AlphaFoldDB" id="A0A0D2I9R4"/>
<dbReference type="GeneID" id="25296642"/>
<dbReference type="HOGENOM" id="CLU_1769149_0_0_1"/>
<dbReference type="EMBL" id="KN847480">
    <property type="protein sequence ID" value="KIX02629.1"/>
    <property type="molecule type" value="Genomic_DNA"/>
</dbReference>
<reference evidence="1 2" key="1">
    <citation type="submission" date="2015-01" db="EMBL/GenBank/DDBJ databases">
        <title>The Genome Sequence of Rhinocladiella mackenzie CBS 650.93.</title>
        <authorList>
            <consortium name="The Broad Institute Genomics Platform"/>
            <person name="Cuomo C."/>
            <person name="de Hoog S."/>
            <person name="Gorbushina A."/>
            <person name="Stielow B."/>
            <person name="Teixiera M."/>
            <person name="Abouelleil A."/>
            <person name="Chapman S.B."/>
            <person name="Priest M."/>
            <person name="Young S.K."/>
            <person name="Wortman J."/>
            <person name="Nusbaum C."/>
            <person name="Birren B."/>
        </authorList>
    </citation>
    <scope>NUCLEOTIDE SEQUENCE [LARGE SCALE GENOMIC DNA]</scope>
    <source>
        <strain evidence="1 2">CBS 650.93</strain>
    </source>
</reference>
<gene>
    <name evidence="1" type="ORF">Z518_08571</name>
</gene>
<name>A0A0D2I9R4_9EURO</name>
<protein>
    <submittedName>
        <fullName evidence="1">Uncharacterized protein</fullName>
    </submittedName>
</protein>
<sequence length="147" mass="16797">MERHHITCHARESVTNLKRKISTYQSLRGKKKQDSKAGSELEEEIDILDNSMQSRMEEVHEADGMNSKVKSCRETLAAKFQILQQNKLPTALQQDLADLRGMTSSSALKRKYKNRMDKKFEDVEPLGKIKLTIFEDEDESPASLTAI</sequence>
<evidence type="ECO:0000313" key="2">
    <source>
        <dbReference type="Proteomes" id="UP000053617"/>
    </source>
</evidence>